<dbReference type="Proteomes" id="UP000054217">
    <property type="component" value="Unassembled WGS sequence"/>
</dbReference>
<keyword evidence="2" id="KW-1185">Reference proteome</keyword>
<name>A0A0C3JTD9_PISTI</name>
<dbReference type="EMBL" id="KN831947">
    <property type="protein sequence ID" value="KIO12393.1"/>
    <property type="molecule type" value="Genomic_DNA"/>
</dbReference>
<proteinExistence type="predicted"/>
<evidence type="ECO:0000313" key="1">
    <source>
        <dbReference type="EMBL" id="KIO12393.1"/>
    </source>
</evidence>
<dbReference type="InParanoid" id="A0A0C3JTD9"/>
<sequence>MVCTNCRTCAYVSPLGVRGNHIHALIHAVVSHSFSLDMKKLRYSQPVPEPCANWFRVREPGHGRGGLILS</sequence>
<reference evidence="1 2" key="1">
    <citation type="submission" date="2014-04" db="EMBL/GenBank/DDBJ databases">
        <authorList>
            <consortium name="DOE Joint Genome Institute"/>
            <person name="Kuo A."/>
            <person name="Kohler A."/>
            <person name="Costa M.D."/>
            <person name="Nagy L.G."/>
            <person name="Floudas D."/>
            <person name="Copeland A."/>
            <person name="Barry K.W."/>
            <person name="Cichocki N."/>
            <person name="Veneault-Fourrey C."/>
            <person name="LaButti K."/>
            <person name="Lindquist E.A."/>
            <person name="Lipzen A."/>
            <person name="Lundell T."/>
            <person name="Morin E."/>
            <person name="Murat C."/>
            <person name="Sun H."/>
            <person name="Tunlid A."/>
            <person name="Henrissat B."/>
            <person name="Grigoriev I.V."/>
            <person name="Hibbett D.S."/>
            <person name="Martin F."/>
            <person name="Nordberg H.P."/>
            <person name="Cantor M.N."/>
            <person name="Hua S.X."/>
        </authorList>
    </citation>
    <scope>NUCLEOTIDE SEQUENCE [LARGE SCALE GENOMIC DNA]</scope>
    <source>
        <strain evidence="1 2">Marx 270</strain>
    </source>
</reference>
<gene>
    <name evidence="1" type="ORF">M404DRAFT_675272</name>
</gene>
<dbReference type="HOGENOM" id="CLU_2758826_0_0_1"/>
<dbReference type="AlphaFoldDB" id="A0A0C3JTD9"/>
<organism evidence="1 2">
    <name type="scientific">Pisolithus tinctorius Marx 270</name>
    <dbReference type="NCBI Taxonomy" id="870435"/>
    <lineage>
        <taxon>Eukaryota</taxon>
        <taxon>Fungi</taxon>
        <taxon>Dikarya</taxon>
        <taxon>Basidiomycota</taxon>
        <taxon>Agaricomycotina</taxon>
        <taxon>Agaricomycetes</taxon>
        <taxon>Agaricomycetidae</taxon>
        <taxon>Boletales</taxon>
        <taxon>Sclerodermatineae</taxon>
        <taxon>Pisolithaceae</taxon>
        <taxon>Pisolithus</taxon>
    </lineage>
</organism>
<protein>
    <submittedName>
        <fullName evidence="1">Uncharacterized protein</fullName>
    </submittedName>
</protein>
<reference evidence="2" key="2">
    <citation type="submission" date="2015-01" db="EMBL/GenBank/DDBJ databases">
        <title>Evolutionary Origins and Diversification of the Mycorrhizal Mutualists.</title>
        <authorList>
            <consortium name="DOE Joint Genome Institute"/>
            <consortium name="Mycorrhizal Genomics Consortium"/>
            <person name="Kohler A."/>
            <person name="Kuo A."/>
            <person name="Nagy L.G."/>
            <person name="Floudas D."/>
            <person name="Copeland A."/>
            <person name="Barry K.W."/>
            <person name="Cichocki N."/>
            <person name="Veneault-Fourrey C."/>
            <person name="LaButti K."/>
            <person name="Lindquist E.A."/>
            <person name="Lipzen A."/>
            <person name="Lundell T."/>
            <person name="Morin E."/>
            <person name="Murat C."/>
            <person name="Riley R."/>
            <person name="Ohm R."/>
            <person name="Sun H."/>
            <person name="Tunlid A."/>
            <person name="Henrissat B."/>
            <person name="Grigoriev I.V."/>
            <person name="Hibbett D.S."/>
            <person name="Martin F."/>
        </authorList>
    </citation>
    <scope>NUCLEOTIDE SEQUENCE [LARGE SCALE GENOMIC DNA]</scope>
    <source>
        <strain evidence="2">Marx 270</strain>
    </source>
</reference>
<evidence type="ECO:0000313" key="2">
    <source>
        <dbReference type="Proteomes" id="UP000054217"/>
    </source>
</evidence>
<accession>A0A0C3JTD9</accession>